<comment type="similarity">
    <text evidence="1">Belongs to the metallophosphoesterase superfamily. YfcE family.</text>
</comment>
<dbReference type="InterPro" id="IPR024654">
    <property type="entry name" value="Calcineurin-like_PHP_lpxH"/>
</dbReference>
<dbReference type="InterPro" id="IPR050126">
    <property type="entry name" value="Ap4A_hydrolase"/>
</dbReference>
<dbReference type="InterPro" id="IPR011152">
    <property type="entry name" value="Pesterase_MJ0912"/>
</dbReference>
<dbReference type="PIRSF" id="PIRSF000883">
    <property type="entry name" value="Pesterase_MJ0912"/>
    <property type="match status" value="1"/>
</dbReference>
<dbReference type="InterPro" id="IPR029052">
    <property type="entry name" value="Metallo-depent_PP-like"/>
</dbReference>
<dbReference type="EMBL" id="JBHSSD010000055">
    <property type="protein sequence ID" value="MFC6165578.1"/>
    <property type="molecule type" value="Genomic_DNA"/>
</dbReference>
<protein>
    <submittedName>
        <fullName evidence="3">Metallophosphoesterase family protein</fullName>
    </submittedName>
</protein>
<gene>
    <name evidence="3" type="ORF">ACFP3T_12985</name>
</gene>
<dbReference type="PANTHER" id="PTHR42850">
    <property type="entry name" value="METALLOPHOSPHOESTERASE"/>
    <property type="match status" value="1"/>
</dbReference>
<dbReference type="RefSeq" id="WP_137640204.1">
    <property type="nucleotide sequence ID" value="NZ_BJDK01000016.1"/>
</dbReference>
<evidence type="ECO:0000313" key="4">
    <source>
        <dbReference type="Proteomes" id="UP001596253"/>
    </source>
</evidence>
<proteinExistence type="inferred from homology"/>
<reference evidence="4" key="1">
    <citation type="journal article" date="2019" name="Int. J. Syst. Evol. Microbiol.">
        <title>The Global Catalogue of Microorganisms (GCM) 10K type strain sequencing project: providing services to taxonomists for standard genome sequencing and annotation.</title>
        <authorList>
            <consortium name="The Broad Institute Genomics Platform"/>
            <consortium name="The Broad Institute Genome Sequencing Center for Infectious Disease"/>
            <person name="Wu L."/>
            <person name="Ma J."/>
        </authorList>
    </citation>
    <scope>NUCLEOTIDE SEQUENCE [LARGE SCALE GENOMIC DNA]</scope>
    <source>
        <strain evidence="4">CCM 8932</strain>
    </source>
</reference>
<dbReference type="PANTHER" id="PTHR42850:SF2">
    <property type="entry name" value="BLL5683 PROTEIN"/>
    <property type="match status" value="1"/>
</dbReference>
<accession>A0ABW1RBL4</accession>
<organism evidence="3 4">
    <name type="scientific">Lactiplantibacillus dongliensis</name>
    <dbReference type="NCBI Taxonomy" id="2559919"/>
    <lineage>
        <taxon>Bacteria</taxon>
        <taxon>Bacillati</taxon>
        <taxon>Bacillota</taxon>
        <taxon>Bacilli</taxon>
        <taxon>Lactobacillales</taxon>
        <taxon>Lactobacillaceae</taxon>
        <taxon>Lactiplantibacillus</taxon>
    </lineage>
</organism>
<evidence type="ECO:0000256" key="1">
    <source>
        <dbReference type="ARBA" id="ARBA00008950"/>
    </source>
</evidence>
<evidence type="ECO:0000259" key="2">
    <source>
        <dbReference type="Pfam" id="PF12850"/>
    </source>
</evidence>
<evidence type="ECO:0000313" key="3">
    <source>
        <dbReference type="EMBL" id="MFC6165578.1"/>
    </source>
</evidence>
<comment type="caution">
    <text evidence="3">The sequence shown here is derived from an EMBL/GenBank/DDBJ whole genome shotgun (WGS) entry which is preliminary data.</text>
</comment>
<name>A0ABW1RBL4_9LACO</name>
<keyword evidence="4" id="KW-1185">Reference proteome</keyword>
<dbReference type="SUPFAM" id="SSF56300">
    <property type="entry name" value="Metallo-dependent phosphatases"/>
    <property type="match status" value="1"/>
</dbReference>
<feature type="domain" description="Calcineurin-like phosphoesterase" evidence="2">
    <location>
        <begin position="4"/>
        <end position="194"/>
    </location>
</feature>
<dbReference type="Gene3D" id="3.60.21.10">
    <property type="match status" value="1"/>
</dbReference>
<sequence length="287" mass="31695">MLHKIAVLSDIHGNATALAAVLADAKQQAATEFWTVGDITVRGPEAERCMTLLDQVAPTAYVLGNHEQNYRKVLTATPATFNQPKQIMATILTAYDRAQLSTAHFEQLVHLPLTVTKQVGGLKIRLQHVLPNFASGHTLAPTEAQVNFDQAATGDPDIVIYAHTHQPLMRYSTNGQVILNAGTVGLPTAVHPQLRQQRAMYLLLTFDDHGLLDIGYRQVPFDWQAAIRIARDHQLPYLPFYEQTLVTGAYQYAPSAVAAYNEEHQLASQAAQILTDLQNGKINENQK</sequence>
<dbReference type="Pfam" id="PF12850">
    <property type="entry name" value="Metallophos_2"/>
    <property type="match status" value="1"/>
</dbReference>
<dbReference type="Proteomes" id="UP001596253">
    <property type="component" value="Unassembled WGS sequence"/>
</dbReference>